<dbReference type="EMBL" id="KX607102">
    <property type="protein sequence ID" value="AON96547.1"/>
    <property type="molecule type" value="Genomic_DNA"/>
</dbReference>
<reference evidence="3" key="1">
    <citation type="submission" date="2016-07" db="EMBL/GenBank/DDBJ databases">
        <authorList>
            <person name="Vestergaard G."/>
            <person name="Garrett R.A."/>
        </authorList>
    </citation>
    <scope>NUCLEOTIDE SEQUENCE [LARGE SCALE GENOMIC DNA]</scope>
    <source>
        <strain evidence="3">ATV.v1</strain>
    </source>
</reference>
<feature type="transmembrane region" description="Helical" evidence="2">
    <location>
        <begin position="1504"/>
        <end position="1522"/>
    </location>
</feature>
<feature type="compositionally biased region" description="Low complexity" evidence="1">
    <location>
        <begin position="1303"/>
        <end position="1328"/>
    </location>
</feature>
<organism evidence="3">
    <name type="scientific">Acidianus two-tailed phage variant 1</name>
    <dbReference type="NCBI Taxonomy" id="1898550"/>
    <lineage>
        <taxon>Viruses</taxon>
        <taxon>Viruses incertae sedis</taxon>
        <taxon>Bicaudaviridae</taxon>
        <taxon>Bicaudavirus</taxon>
        <taxon>Acidianus two-tailed virus</taxon>
    </lineage>
</organism>
<name>A0A1C9EGC8_ATV</name>
<feature type="transmembrane region" description="Helical" evidence="2">
    <location>
        <begin position="64"/>
        <end position="83"/>
    </location>
</feature>
<protein>
    <submittedName>
        <fullName evidence="3">Uncharacterized protein</fullName>
    </submittedName>
</protein>
<keyword evidence="2" id="KW-0812">Transmembrane</keyword>
<feature type="region of interest" description="Disordered" evidence="1">
    <location>
        <begin position="1300"/>
        <end position="1328"/>
    </location>
</feature>
<evidence type="ECO:0000256" key="1">
    <source>
        <dbReference type="SAM" id="MobiDB-lite"/>
    </source>
</evidence>
<dbReference type="Proteomes" id="UP000225139">
    <property type="component" value="Segment"/>
</dbReference>
<accession>A0A1C9EGC8</accession>
<feature type="transmembrane region" description="Helical" evidence="2">
    <location>
        <begin position="1454"/>
        <end position="1472"/>
    </location>
</feature>
<evidence type="ECO:0000256" key="2">
    <source>
        <dbReference type="SAM" id="Phobius"/>
    </source>
</evidence>
<keyword evidence="2" id="KW-0472">Membrane</keyword>
<evidence type="ECO:0000313" key="3">
    <source>
        <dbReference type="EMBL" id="AON96547.1"/>
    </source>
</evidence>
<proteinExistence type="predicted"/>
<sequence length="1527" mass="166441">MYFSPLFCSLGVFSLISLSHEESAESANKYVWRVSLWVESERQTPPSEVFLPFFRVEYMKVRKVSIVVLVLTLFIIPVIIPPAHSSINTSTTYATAYVGETSISSEPFILDVANLPWLNPQGSNIRFFEYSNLTGQLYAYEQLFSKTTWTVNTVESTGWETLPYWQNGQLVFNCPSAPHGGQYIAWRYTPSSNTFNVTIHITSWPSGINNPYSPGIAIYSPTVGDQPTDIGTSGFLALLVTFNGQIWYHETNGNWVELSVVYPTPSTAYPFTFTVTFTENSAGNVTVSTVYINSTAYTVNVNTPFPWSQIGYVGIRGDIDNLFYVSYFAVSPSPFVNSVESTDWKTLPYWQNGELVINGTGASAGGQYIAWRFTPSSNTFNVTIHITSWPSGISGGTYPGIEIFSPNVGNQPYAQASGFLALLVTFNGNIWYHGISGISGCDLLKSSAYPTPSTAYPFTFTVTFTENSAGNVTVSTVYINSTAHTVNLNTPFPWSQIGYIGITSCYDLFYVSYFAVSPSPFVNSVESTGWETLPYWQNGQLVFNCPSAPHGGQYIGWRYTPVGNIINATIHITSFSSGSQYSPGIAIYSPTVGDQPTDIGTSGFLALLVTFNGQIWYHETNGNWVELSVVYPTPSTAYPFTFTVTFTENSAGNVTVSTVYINSTAYTVNVNTPFPWSQIGYIGITSCYDLFYVSYFAVSPSPFVNSVESTDWKTLPYWQNGQLVFNVTGASGSQYIAWRYTPVGNTINVTIHITSFPSGIPSGDNPGIEIFSPNVGDQPYDEVSGFLSLLVAFNGNIWYHGLNGFVLLKSSAFPTPSTAYPFTFTVTFTENSAGNVTVSTVYINSTAYTVNVNTPFPWSQIGYIGIRGDPSNLFYVSYFSTTQQLYAYELVTNPYTNTPYTGTVYMAIFPYPISYDVYVSQAPIVYSQATLPLVTVSSPSQVTTQYPIISTSTYMVIPSIGAYSGNTPLFLYPQMAVSEGIVPVIPMVESTSWKTLPYWQNGQLVLDVAAACSSQYVAWRYTPSSNTMNVTIHITSYPSGIQYNPGISIYSPNIGDQPYDYASGFLALLVTFSGNIWYHGTNANWVELRSSAYPTPSTAYPFTFTVTFTENSAGNVTISTVYINSTAYTLNVNTPFPWSQIGYVAIRVDTQNLFYVSYFSISQGSSPFVLVSPSYAQGFVGSQYAYPYFMNTTTVLVNNTAVPKGLSVFSGYMPGANTVFSTFLYMNTTPQSPVLVLMPAPYVSFNALSNGFSITADAQILSLYGYPATYTNPSFTYTPPGIIGMSGTNTFTFKGAQTQLSASTTPPSSTTPTPPSSSSSSSSSSSISTSPNTIQVVLNGSVYVHVPLLFHPALSTPNGSVLFSTSVNSTGVYISSYVTSAITTPLNVTIEYTNGTVIKSFTIEPGQTFQVPLVNGDENVIISYGNHTVTIPISANNVNVLSLRNAISAVLPPIYALPLFLLFAGSFFISLAVRSVPKFAGMGSIIYIFFVAPFLIVIGIPTSVVYGTVVGALIIIIIGLWASRSQD</sequence>
<feature type="transmembrane region" description="Helical" evidence="2">
    <location>
        <begin position="1479"/>
        <end position="1498"/>
    </location>
</feature>
<keyword evidence="2" id="KW-1133">Transmembrane helix</keyword>